<protein>
    <submittedName>
        <fullName evidence="9">FAD-dependent oxidoreductase</fullName>
    </submittedName>
</protein>
<evidence type="ECO:0000256" key="1">
    <source>
        <dbReference type="ARBA" id="ARBA00007532"/>
    </source>
</evidence>
<feature type="binding site" evidence="5">
    <location>
        <begin position="149"/>
        <end position="151"/>
    </location>
    <ligand>
        <name>FAD</name>
        <dbReference type="ChEBI" id="CHEBI:57692"/>
    </ligand>
</feature>
<evidence type="ECO:0000313" key="10">
    <source>
        <dbReference type="Proteomes" id="UP000464186"/>
    </source>
</evidence>
<keyword evidence="5" id="KW-0547">Nucleotide-binding</keyword>
<feature type="disulfide bond" description="Redox-active" evidence="6">
    <location>
        <begin position="47"/>
        <end position="52"/>
    </location>
</feature>
<evidence type="ECO:0000256" key="2">
    <source>
        <dbReference type="ARBA" id="ARBA00022630"/>
    </source>
</evidence>
<evidence type="ECO:0000313" key="9">
    <source>
        <dbReference type="EMBL" id="QHK21572.1"/>
    </source>
</evidence>
<evidence type="ECO:0000256" key="6">
    <source>
        <dbReference type="PIRSR" id="PIRSR000350-4"/>
    </source>
</evidence>
<dbReference type="InterPro" id="IPR001100">
    <property type="entry name" value="Pyr_nuc-diS_OxRdtase"/>
</dbReference>
<dbReference type="Gene3D" id="3.50.50.60">
    <property type="entry name" value="FAD/NAD(P)-binding domain"/>
    <property type="match status" value="2"/>
</dbReference>
<feature type="binding site" evidence="5">
    <location>
        <position position="278"/>
    </location>
    <ligand>
        <name>NAD(+)</name>
        <dbReference type="ChEBI" id="CHEBI:57540"/>
    </ligand>
</feature>
<comment type="cofactor">
    <cofactor evidence="5">
        <name>FAD</name>
        <dbReference type="ChEBI" id="CHEBI:57692"/>
    </cofactor>
    <text evidence="5">Binds 1 FAD per subunit.</text>
</comment>
<keyword evidence="2" id="KW-0285">Flavoprotein</keyword>
<dbReference type="GO" id="GO:0004148">
    <property type="term" value="F:dihydrolipoyl dehydrogenase (NADH) activity"/>
    <property type="evidence" value="ECO:0007669"/>
    <property type="project" value="TreeGrafter"/>
</dbReference>
<dbReference type="PANTHER" id="PTHR22912">
    <property type="entry name" value="DISULFIDE OXIDOREDUCTASE"/>
    <property type="match status" value="1"/>
</dbReference>
<accession>A0A6P1NVN8</accession>
<dbReference type="GO" id="GO:0050660">
    <property type="term" value="F:flavin adenine dinucleotide binding"/>
    <property type="evidence" value="ECO:0007669"/>
    <property type="project" value="TreeGrafter"/>
</dbReference>
<dbReference type="AlphaFoldDB" id="A0A6P1NVN8"/>
<keyword evidence="3 5" id="KW-0274">FAD</keyword>
<dbReference type="Gene3D" id="3.30.390.30">
    <property type="match status" value="1"/>
</dbReference>
<organism evidence="9 10">
    <name type="scientific">Pseudarthrobacter psychrotolerans</name>
    <dbReference type="NCBI Taxonomy" id="2697569"/>
    <lineage>
        <taxon>Bacteria</taxon>
        <taxon>Bacillati</taxon>
        <taxon>Actinomycetota</taxon>
        <taxon>Actinomycetes</taxon>
        <taxon>Micrococcales</taxon>
        <taxon>Micrococcaceae</taxon>
        <taxon>Pseudarthrobacter</taxon>
    </lineage>
</organism>
<sequence length="507" mass="53419">MTPEPLQREFDVIVIGAGAVGENVADRVVQGGLTAVVIEAELVGGECSYWACMPSKALLRPGTALHGAQSVPGAVEAVTLTLDAAAVLKRRDYFTANWQDDSQVKWLEDTGIELIRGHGWIKAPRTVEVAGLDGNTYELKARHAVVLATGSTPTAPPIDGLADLQVWGTREATSAKEVPERLAVIGGGVAGTELAQAFARLGSDVTLVARSGLLGTFPAEATKLVAAGLRADGVAVRLNTSTENVRENDDGTFTLTLKDPTPGGRTTVTADKVLVSTGRHPALEGLGLESLGFEARDGQALKLTTDSTGLVQGVRSLQGAAGTEDANGEKRSEGENSWLYAVGDAAGRNFFTHQGKYEARATGDAIAARAKGELRGAPAAWSRYAQTANQHAVPSVVFTDPELAAVGRTVEQAKQDGYNVSSVELPIEVSGSSLHSEHYEGWAQLVVDEDRRVLLGATFAGPDVGELLHAATIAVVGEVPLERLWHAVPSFPTVSEVWLRLLEKYGL</sequence>
<feature type="domain" description="Pyridine nucleotide-disulphide oxidoreductase dimerisation" evidence="7">
    <location>
        <begin position="393"/>
        <end position="498"/>
    </location>
</feature>
<proteinExistence type="inferred from homology"/>
<dbReference type="InterPro" id="IPR004099">
    <property type="entry name" value="Pyr_nucl-diS_OxRdtase_dimer"/>
</dbReference>
<dbReference type="PRINTS" id="PR00411">
    <property type="entry name" value="PNDRDTASEI"/>
</dbReference>
<dbReference type="KEGG" id="psey:GU243_19830"/>
<dbReference type="GO" id="GO:0006103">
    <property type="term" value="P:2-oxoglutarate metabolic process"/>
    <property type="evidence" value="ECO:0007669"/>
    <property type="project" value="TreeGrafter"/>
</dbReference>
<feature type="binding site" evidence="5">
    <location>
        <position position="56"/>
    </location>
    <ligand>
        <name>FAD</name>
        <dbReference type="ChEBI" id="CHEBI:57692"/>
    </ligand>
</feature>
<evidence type="ECO:0000256" key="3">
    <source>
        <dbReference type="ARBA" id="ARBA00022827"/>
    </source>
</evidence>
<dbReference type="InterPro" id="IPR023753">
    <property type="entry name" value="FAD/NAD-binding_dom"/>
</dbReference>
<feature type="domain" description="FAD/NAD(P)-binding" evidence="8">
    <location>
        <begin position="10"/>
        <end position="299"/>
    </location>
</feature>
<dbReference type="EMBL" id="CP047898">
    <property type="protein sequence ID" value="QHK21572.1"/>
    <property type="molecule type" value="Genomic_DNA"/>
</dbReference>
<dbReference type="PANTHER" id="PTHR22912:SF151">
    <property type="entry name" value="DIHYDROLIPOYL DEHYDROGENASE, MITOCHONDRIAL"/>
    <property type="match status" value="1"/>
</dbReference>
<evidence type="ECO:0000256" key="4">
    <source>
        <dbReference type="ARBA" id="ARBA00023027"/>
    </source>
</evidence>
<dbReference type="Pfam" id="PF02852">
    <property type="entry name" value="Pyr_redox_dim"/>
    <property type="match status" value="1"/>
</dbReference>
<evidence type="ECO:0000259" key="7">
    <source>
        <dbReference type="Pfam" id="PF02852"/>
    </source>
</evidence>
<keyword evidence="4 5" id="KW-0520">NAD</keyword>
<dbReference type="PRINTS" id="PR00368">
    <property type="entry name" value="FADPNR"/>
</dbReference>
<gene>
    <name evidence="9" type="ORF">GU243_19830</name>
</gene>
<reference evidence="9 10" key="1">
    <citation type="submission" date="2020-01" db="EMBL/GenBank/DDBJ databases">
        <title>Pseudarthrobacter psychrotolerans sp. nov., isolated from antarctic soil.</title>
        <authorList>
            <person name="Shin Y."/>
            <person name="Park W."/>
        </authorList>
    </citation>
    <scope>NUCLEOTIDE SEQUENCE [LARGE SCALE GENOMIC DNA]</scope>
    <source>
        <strain evidence="9 10">YJ56</strain>
    </source>
</reference>
<dbReference type="Pfam" id="PF07992">
    <property type="entry name" value="Pyr_redox_2"/>
    <property type="match status" value="1"/>
</dbReference>
<feature type="binding site" evidence="5">
    <location>
        <position position="344"/>
    </location>
    <ligand>
        <name>FAD</name>
        <dbReference type="ChEBI" id="CHEBI:57692"/>
    </ligand>
</feature>
<comment type="similarity">
    <text evidence="1">Belongs to the class-I pyridine nucleotide-disulfide oxidoreductase family.</text>
</comment>
<dbReference type="Proteomes" id="UP000464186">
    <property type="component" value="Chromosome"/>
</dbReference>
<feature type="binding site" evidence="5">
    <location>
        <begin position="186"/>
        <end position="193"/>
    </location>
    <ligand>
        <name>NAD(+)</name>
        <dbReference type="ChEBI" id="CHEBI:57540"/>
    </ligand>
</feature>
<dbReference type="InterPro" id="IPR050151">
    <property type="entry name" value="Class-I_Pyr_Nuc-Dis_Oxidored"/>
</dbReference>
<dbReference type="SUPFAM" id="SSF51905">
    <property type="entry name" value="FAD/NAD(P)-binding domain"/>
    <property type="match status" value="1"/>
</dbReference>
<name>A0A6P1NVN8_9MICC</name>
<dbReference type="InterPro" id="IPR036188">
    <property type="entry name" value="FAD/NAD-bd_sf"/>
</dbReference>
<evidence type="ECO:0000256" key="5">
    <source>
        <dbReference type="PIRSR" id="PIRSR000350-3"/>
    </source>
</evidence>
<evidence type="ECO:0000259" key="8">
    <source>
        <dbReference type="Pfam" id="PF07992"/>
    </source>
</evidence>
<feature type="binding site" evidence="5">
    <location>
        <position position="119"/>
    </location>
    <ligand>
        <name>FAD</name>
        <dbReference type="ChEBI" id="CHEBI:57692"/>
    </ligand>
</feature>
<dbReference type="PIRSF" id="PIRSF000350">
    <property type="entry name" value="Mercury_reductase_MerA"/>
    <property type="match status" value="1"/>
</dbReference>
<dbReference type="InterPro" id="IPR016156">
    <property type="entry name" value="FAD/NAD-linked_Rdtase_dimer_sf"/>
</dbReference>
<dbReference type="SUPFAM" id="SSF55424">
    <property type="entry name" value="FAD/NAD-linked reductases, dimerisation (C-terminal) domain"/>
    <property type="match status" value="1"/>
</dbReference>
<keyword evidence="10" id="KW-1185">Reference proteome</keyword>